<feature type="domain" description="C2H2-type" evidence="3">
    <location>
        <begin position="608"/>
        <end position="630"/>
    </location>
</feature>
<dbReference type="InterPro" id="IPR036236">
    <property type="entry name" value="Znf_C2H2_sf"/>
</dbReference>
<feature type="region of interest" description="Disordered" evidence="2">
    <location>
        <begin position="727"/>
        <end position="1041"/>
    </location>
</feature>
<comment type="caution">
    <text evidence="4">The sequence shown here is derived from an EMBL/GenBank/DDBJ whole genome shotgun (WGS) entry which is preliminary data.</text>
</comment>
<feature type="compositionally biased region" description="Polar residues" evidence="2">
    <location>
        <begin position="480"/>
        <end position="493"/>
    </location>
</feature>
<evidence type="ECO:0000313" key="5">
    <source>
        <dbReference type="Proteomes" id="UP001642483"/>
    </source>
</evidence>
<dbReference type="EMBL" id="CAWYQH010000046">
    <property type="protein sequence ID" value="CAK8678103.1"/>
    <property type="molecule type" value="Genomic_DNA"/>
</dbReference>
<feature type="compositionally biased region" description="Polar residues" evidence="2">
    <location>
        <begin position="974"/>
        <end position="998"/>
    </location>
</feature>
<evidence type="ECO:0000256" key="2">
    <source>
        <dbReference type="SAM" id="MobiDB-lite"/>
    </source>
</evidence>
<feature type="compositionally biased region" description="Low complexity" evidence="2">
    <location>
        <begin position="573"/>
        <end position="588"/>
    </location>
</feature>
<keyword evidence="5" id="KW-1185">Reference proteome</keyword>
<feature type="compositionally biased region" description="Basic and acidic residues" evidence="2">
    <location>
        <begin position="740"/>
        <end position="756"/>
    </location>
</feature>
<protein>
    <recommendedName>
        <fullName evidence="3">C2H2-type domain-containing protein</fullName>
    </recommendedName>
</protein>
<feature type="region of interest" description="Disordered" evidence="2">
    <location>
        <begin position="480"/>
        <end position="501"/>
    </location>
</feature>
<gene>
    <name evidence="4" type="ORF">CVLEPA_LOCUS8058</name>
</gene>
<evidence type="ECO:0000259" key="3">
    <source>
        <dbReference type="PROSITE" id="PS00028"/>
    </source>
</evidence>
<feature type="region of interest" description="Disordered" evidence="2">
    <location>
        <begin position="26"/>
        <end position="149"/>
    </location>
</feature>
<accession>A0ABP0FGS3</accession>
<dbReference type="SMART" id="SM00451">
    <property type="entry name" value="ZnF_U1"/>
    <property type="match status" value="2"/>
</dbReference>
<dbReference type="SMART" id="SM00355">
    <property type="entry name" value="ZnF_C2H2"/>
    <property type="match status" value="2"/>
</dbReference>
<dbReference type="Proteomes" id="UP001642483">
    <property type="component" value="Unassembled WGS sequence"/>
</dbReference>
<feature type="compositionally biased region" description="Basic and acidic residues" evidence="2">
    <location>
        <begin position="777"/>
        <end position="794"/>
    </location>
</feature>
<dbReference type="InterPro" id="IPR003604">
    <property type="entry name" value="Matrin/U1-like-C_Znf_C2H2"/>
</dbReference>
<feature type="compositionally biased region" description="Basic and acidic residues" evidence="2">
    <location>
        <begin position="852"/>
        <end position="873"/>
    </location>
</feature>
<organism evidence="4 5">
    <name type="scientific">Clavelina lepadiformis</name>
    <name type="common">Light-bulb sea squirt</name>
    <name type="synonym">Ascidia lepadiformis</name>
    <dbReference type="NCBI Taxonomy" id="159417"/>
    <lineage>
        <taxon>Eukaryota</taxon>
        <taxon>Metazoa</taxon>
        <taxon>Chordata</taxon>
        <taxon>Tunicata</taxon>
        <taxon>Ascidiacea</taxon>
        <taxon>Aplousobranchia</taxon>
        <taxon>Clavelinidae</taxon>
        <taxon>Clavelina</taxon>
    </lineage>
</organism>
<feature type="compositionally biased region" description="Basic and acidic residues" evidence="2">
    <location>
        <begin position="802"/>
        <end position="839"/>
    </location>
</feature>
<reference evidence="4 5" key="1">
    <citation type="submission" date="2024-02" db="EMBL/GenBank/DDBJ databases">
        <authorList>
            <person name="Daric V."/>
            <person name="Darras S."/>
        </authorList>
    </citation>
    <scope>NUCLEOTIDE SEQUENCE [LARGE SCALE GENOMIC DNA]</scope>
</reference>
<name>A0ABP0FGS3_CLALP</name>
<evidence type="ECO:0000313" key="4">
    <source>
        <dbReference type="EMBL" id="CAK8678103.1"/>
    </source>
</evidence>
<feature type="coiled-coil region" evidence="1">
    <location>
        <begin position="502"/>
        <end position="536"/>
    </location>
</feature>
<feature type="compositionally biased region" description="Basic residues" evidence="2">
    <location>
        <begin position="96"/>
        <end position="124"/>
    </location>
</feature>
<proteinExistence type="predicted"/>
<dbReference type="InterPro" id="IPR013087">
    <property type="entry name" value="Znf_C2H2_type"/>
</dbReference>
<dbReference type="PROSITE" id="PS00028">
    <property type="entry name" value="ZINC_FINGER_C2H2_1"/>
    <property type="match status" value="1"/>
</dbReference>
<feature type="compositionally biased region" description="Basic and acidic residues" evidence="2">
    <location>
        <begin position="48"/>
        <end position="58"/>
    </location>
</feature>
<feature type="region of interest" description="Disordered" evidence="2">
    <location>
        <begin position="570"/>
        <end position="595"/>
    </location>
</feature>
<dbReference type="PANTHER" id="PTHR15577:SF2">
    <property type="entry name" value="ZINC FINGER PROTEIN 318"/>
    <property type="match status" value="1"/>
</dbReference>
<sequence>MVTSYRRSKERDAFVERNKDLLTSECDRWDRQTSGNQRSSHRSPGHGRHADNFPEKPHVVRGRKGFSPEPTERRYDRKLPRDHVYNPEVHRPSAPIHHRGSPPLSHGRHSRSPYRHQASRTRHRSGSDSSSNRRSSSRGRATRRERGMAKLDDDLLLSIYSRTGDRSDEDRNVGYLHQSLDRIPKRKEEIRNRALYAEKESRAYISPALLKDGHALSVLNEAYGATTPPQKLFFPNNAQDEEEQYLYGDSSIGSTQLSKQEENLYRQRYQSPPRHDSHHRKSPPGHFERARERHNSSLPREISGKDDKGSSVTPGGFDSNALKNVLKAIGFDFELSAQSFQKAATGNIESKESKPVSAVTQDAYHDNRVVHEKSHSRTPPPDPVYQQPVPVHQPAQPAYQIQSLQTAQLINPQVIPPSQTTPGGIYVYQPQALPDGNQLTFQPQVAVSQAVAGFPGQVATDFMSHVQMNRPNLKVIQTDVEQSNENTSPQGSRRNLVPITAAKSLENERRARKKRLDYLEVELEKLKKQQSDLLCKKKRQFNQGDKELMKQNTLLQAGVEKQIQEIRDAAERAAGIRSSSSTSGSDSSSSEDGDAEEYNYIDTGGHFCKECDIAFKTLADFLVHLHTKMHKKLMDPKYMPWCKKKSKRVNKSRHAITVPLKGAHFIMPITGFYCKICEIFSGDQVEADEHCKTRAHNLKYEKHIKRHPIRPQNASDVQNVAEKLKKLKREQDTGACEVSPFHHDRERMQRSREHSPPRLKRPLSRERSPPRVTAPRSLDHSPPRERSYNRERPRSPYRRPHSPSERDVRRVVDKSNKQSTKRRFEERASDVKKIKEEKKRSRQGQWSPGYDEFERAREKEDRREAQRSSKPENQKPTGLGFGKFTWKKNEKRANEEKKPIKTRNYEKGEAEKKNLKTTQAARNKAGLSGRMGTIAPHTTRIKTGMRKEAANSKGRSTLSQRRDTSVTALLATKTVPNVKTRNLRSNKTSPAESKNQNLVELRKTKREPPPPGEEDIFLNEDGGNVSDASGISMEIASDEGL</sequence>
<feature type="compositionally biased region" description="Basic and acidic residues" evidence="2">
    <location>
        <begin position="70"/>
        <end position="91"/>
    </location>
</feature>
<feature type="compositionally biased region" description="Basic and acidic residues" evidence="2">
    <location>
        <begin position="887"/>
        <end position="914"/>
    </location>
</feature>
<dbReference type="InterPro" id="IPR055309">
    <property type="entry name" value="Znf318-like"/>
</dbReference>
<dbReference type="SUPFAM" id="SSF57667">
    <property type="entry name" value="beta-beta-alpha zinc fingers"/>
    <property type="match status" value="1"/>
</dbReference>
<evidence type="ECO:0000256" key="1">
    <source>
        <dbReference type="SAM" id="Coils"/>
    </source>
</evidence>
<keyword evidence="1" id="KW-0175">Coiled coil</keyword>
<feature type="region of interest" description="Disordered" evidence="2">
    <location>
        <begin position="269"/>
        <end position="316"/>
    </location>
</feature>
<dbReference type="PANTHER" id="PTHR15577">
    <property type="entry name" value="ZINC FINGER CONTAINING PROTEIN"/>
    <property type="match status" value="1"/>
</dbReference>
<feature type="compositionally biased region" description="Basic and acidic residues" evidence="2">
    <location>
        <begin position="286"/>
        <end position="295"/>
    </location>
</feature>